<protein>
    <recommendedName>
        <fullName evidence="4">Putative glucose-6-phosphate 1-epimerase</fullName>
        <ecNumber evidence="4">5.1.3.15</ecNumber>
    </recommendedName>
</protein>
<dbReference type="PANTHER" id="PTHR11122:SF13">
    <property type="entry name" value="GLUCOSE-6-PHOSPHATE 1-EPIMERASE"/>
    <property type="match status" value="1"/>
</dbReference>
<reference evidence="7 8" key="1">
    <citation type="submission" date="2019-10" db="EMBL/GenBank/DDBJ databases">
        <title>Vibrio sp. nov., isolated from Coralline algae surface.</title>
        <authorList>
            <person name="Geng Y."/>
            <person name="Zhang X."/>
        </authorList>
    </citation>
    <scope>NUCLEOTIDE SEQUENCE [LARGE SCALE GENOMIC DNA]</scope>
    <source>
        <strain evidence="7 8">SM1977</strain>
    </source>
</reference>
<evidence type="ECO:0000256" key="6">
    <source>
        <dbReference type="SAM" id="MobiDB-lite"/>
    </source>
</evidence>
<comment type="similarity">
    <text evidence="2 4">Belongs to the glucose-6-phosphate 1-epimerase family.</text>
</comment>
<evidence type="ECO:0000256" key="2">
    <source>
        <dbReference type="ARBA" id="ARBA00005866"/>
    </source>
</evidence>
<dbReference type="InterPro" id="IPR025532">
    <property type="entry name" value="G6P_1-epimerase"/>
</dbReference>
<dbReference type="RefSeq" id="WP_153446691.1">
    <property type="nucleotide sequence ID" value="NZ_CP045699.1"/>
</dbReference>
<dbReference type="GO" id="GO:0047938">
    <property type="term" value="F:glucose-6-phosphate 1-epimerase activity"/>
    <property type="evidence" value="ECO:0007669"/>
    <property type="project" value="UniProtKB-UniRule"/>
</dbReference>
<feature type="active site" evidence="5">
    <location>
        <position position="264"/>
    </location>
</feature>
<organism evidence="7 8">
    <name type="scientific">Vibrio algicola</name>
    <dbReference type="NCBI Taxonomy" id="2662262"/>
    <lineage>
        <taxon>Bacteria</taxon>
        <taxon>Pseudomonadati</taxon>
        <taxon>Pseudomonadota</taxon>
        <taxon>Gammaproteobacteria</taxon>
        <taxon>Vibrionales</taxon>
        <taxon>Vibrionaceae</taxon>
        <taxon>Vibrio</taxon>
    </lineage>
</organism>
<evidence type="ECO:0000313" key="8">
    <source>
        <dbReference type="Proteomes" id="UP000348942"/>
    </source>
</evidence>
<dbReference type="PIRSF" id="PIRSF016020">
    <property type="entry name" value="PHexose_mutarotase"/>
    <property type="match status" value="1"/>
</dbReference>
<dbReference type="InterPro" id="IPR008183">
    <property type="entry name" value="Aldose_1/G6P_1-epimerase"/>
</dbReference>
<accession>A0A5Q0TCL2</accession>
<dbReference type="Proteomes" id="UP000348942">
    <property type="component" value="Chromosome 1"/>
</dbReference>
<feature type="active site" evidence="5">
    <location>
        <position position="163"/>
    </location>
</feature>
<proteinExistence type="inferred from homology"/>
<dbReference type="GO" id="GO:0005975">
    <property type="term" value="P:carbohydrate metabolic process"/>
    <property type="evidence" value="ECO:0007669"/>
    <property type="project" value="InterPro"/>
</dbReference>
<feature type="region of interest" description="Disordered" evidence="6">
    <location>
        <begin position="274"/>
        <end position="294"/>
    </location>
</feature>
<dbReference type="Gene3D" id="2.70.98.10">
    <property type="match status" value="1"/>
</dbReference>
<evidence type="ECO:0000313" key="7">
    <source>
        <dbReference type="EMBL" id="QGA64620.1"/>
    </source>
</evidence>
<keyword evidence="3 4" id="KW-0413">Isomerase</keyword>
<evidence type="ECO:0000256" key="4">
    <source>
        <dbReference type="PIRNR" id="PIRNR016020"/>
    </source>
</evidence>
<dbReference type="InterPro" id="IPR014718">
    <property type="entry name" value="GH-type_carb-bd"/>
</dbReference>
<sequence length="294" mass="32247">MNLNGLPIISVLSDCVTIVQKDGIKIVRVKHDKAEAGISLFGGHVVSFKPIDQQDVIWMSERAIFDGNTALRGGIPVCWPWFGRIAAPAHGFARSSEWQLIEHRENEQGVIVSLGLRPNDTTLDIWPHQFDAVLNMEVSECLKVSLTVTNTDSNAWTFSGALHSYFNIADINDTAITGMGDNYLDNLQSGKACLGGNALNFKAGVDRVYTQPQECIDITDPKHQRTITVKNQGDNAAVIWNPWELAINMGDMDDDGYQTMVCVESTLHAPSLEQGKTLQPGESHTLSTEIGIKA</sequence>
<dbReference type="PANTHER" id="PTHR11122">
    <property type="entry name" value="APOSPORY-ASSOCIATED PROTEIN C-RELATED"/>
    <property type="match status" value="1"/>
</dbReference>
<dbReference type="Pfam" id="PF01263">
    <property type="entry name" value="Aldose_epim"/>
    <property type="match status" value="1"/>
</dbReference>
<dbReference type="GO" id="GO:0030246">
    <property type="term" value="F:carbohydrate binding"/>
    <property type="evidence" value="ECO:0007669"/>
    <property type="project" value="UniProtKB-UniRule"/>
</dbReference>
<dbReference type="SUPFAM" id="SSF74650">
    <property type="entry name" value="Galactose mutarotase-like"/>
    <property type="match status" value="1"/>
</dbReference>
<dbReference type="EMBL" id="CP045699">
    <property type="protein sequence ID" value="QGA64620.1"/>
    <property type="molecule type" value="Genomic_DNA"/>
</dbReference>
<comment type="catalytic activity">
    <reaction evidence="1">
        <text>alpha-D-glucose 6-phosphate = beta-D-glucose 6-phosphate</text>
        <dbReference type="Rhea" id="RHEA:16249"/>
        <dbReference type="ChEBI" id="CHEBI:58225"/>
        <dbReference type="ChEBI" id="CHEBI:58247"/>
        <dbReference type="EC" id="5.1.3.15"/>
    </reaction>
</comment>
<dbReference type="InterPro" id="IPR011013">
    <property type="entry name" value="Gal_mutarotase_sf_dom"/>
</dbReference>
<dbReference type="CDD" id="cd09020">
    <property type="entry name" value="D-hex-6-P-epi_like"/>
    <property type="match status" value="1"/>
</dbReference>
<name>A0A5Q0TCL2_9VIBR</name>
<feature type="compositionally biased region" description="Polar residues" evidence="6">
    <location>
        <begin position="274"/>
        <end position="288"/>
    </location>
</feature>
<dbReference type="EC" id="5.1.3.15" evidence="4"/>
<evidence type="ECO:0000256" key="1">
    <source>
        <dbReference type="ARBA" id="ARBA00001096"/>
    </source>
</evidence>
<evidence type="ECO:0000256" key="3">
    <source>
        <dbReference type="ARBA" id="ARBA00023235"/>
    </source>
</evidence>
<gene>
    <name evidence="7" type="ORF">GFB47_03865</name>
</gene>
<dbReference type="AlphaFoldDB" id="A0A5Q0TCL2"/>
<keyword evidence="8" id="KW-1185">Reference proteome</keyword>
<evidence type="ECO:0000256" key="5">
    <source>
        <dbReference type="PIRSR" id="PIRSR016020-1"/>
    </source>
</evidence>